<gene>
    <name evidence="7" type="ORF">C4520_21505</name>
</gene>
<comment type="caution">
    <text evidence="7">The sequence shown here is derived from an EMBL/GenBank/DDBJ whole genome shotgun (WGS) entry which is preliminary data.</text>
</comment>
<dbReference type="Proteomes" id="UP000265882">
    <property type="component" value="Unassembled WGS sequence"/>
</dbReference>
<evidence type="ECO:0000313" key="7">
    <source>
        <dbReference type="EMBL" id="RJP14297.1"/>
    </source>
</evidence>
<name>A0A3A4MVM4_ABYX5</name>
<evidence type="ECO:0000256" key="3">
    <source>
        <dbReference type="ARBA" id="ARBA00022692"/>
    </source>
</evidence>
<evidence type="ECO:0000313" key="8">
    <source>
        <dbReference type="Proteomes" id="UP000265882"/>
    </source>
</evidence>
<comment type="subcellular location">
    <subcellularLocation>
        <location evidence="1">Cell membrane</location>
        <topology evidence="1">Multi-pass membrane protein</topology>
    </subcellularLocation>
</comment>
<dbReference type="AlphaFoldDB" id="A0A3A4MVM4"/>
<keyword evidence="4 6" id="KW-1133">Transmembrane helix</keyword>
<feature type="transmembrane region" description="Helical" evidence="6">
    <location>
        <begin position="73"/>
        <end position="92"/>
    </location>
</feature>
<sequence>MDDFFFFKGLLIGFSIAAPVGPIGVICIQRTLANGRWSGLISGLGAATADGCYGIIAAFGLTAISNLLVGQQLWVRFAGGLFLLYLGLRTFLAKPSEAVSRADERAGLINDYLSTYLLTITNPVTILSFAAVFAGMGLGTANESALSGIMLIAGVFTGSSLWWVILSSGVNRLKSRLNAFLLKSVNWISGLIITGFGVFALASIF</sequence>
<dbReference type="EMBL" id="QZKU01000144">
    <property type="protein sequence ID" value="RJP14297.1"/>
    <property type="molecule type" value="Genomic_DNA"/>
</dbReference>
<dbReference type="Pfam" id="PF01810">
    <property type="entry name" value="LysE"/>
    <property type="match status" value="1"/>
</dbReference>
<evidence type="ECO:0000256" key="4">
    <source>
        <dbReference type="ARBA" id="ARBA00022989"/>
    </source>
</evidence>
<organism evidence="7 8">
    <name type="scientific">Abyssobacteria bacterium (strain SURF_5)</name>
    <dbReference type="NCBI Taxonomy" id="2093360"/>
    <lineage>
        <taxon>Bacteria</taxon>
        <taxon>Pseudomonadati</taxon>
        <taxon>Candidatus Hydrogenedentota</taxon>
        <taxon>Candidatus Abyssobacteria</taxon>
    </lineage>
</organism>
<dbReference type="PANTHER" id="PTHR30086:SF20">
    <property type="entry name" value="ARGININE EXPORTER PROTEIN ARGO-RELATED"/>
    <property type="match status" value="1"/>
</dbReference>
<evidence type="ECO:0000256" key="2">
    <source>
        <dbReference type="ARBA" id="ARBA00022475"/>
    </source>
</evidence>
<dbReference type="GO" id="GO:0015171">
    <property type="term" value="F:amino acid transmembrane transporter activity"/>
    <property type="evidence" value="ECO:0007669"/>
    <property type="project" value="TreeGrafter"/>
</dbReference>
<keyword evidence="2" id="KW-1003">Cell membrane</keyword>
<proteinExistence type="predicted"/>
<keyword evidence="5 6" id="KW-0472">Membrane</keyword>
<keyword evidence="3 6" id="KW-0812">Transmembrane</keyword>
<feature type="transmembrane region" description="Helical" evidence="6">
    <location>
        <begin position="113"/>
        <end position="138"/>
    </location>
</feature>
<feature type="transmembrane region" description="Helical" evidence="6">
    <location>
        <begin position="144"/>
        <end position="165"/>
    </location>
</feature>
<feature type="transmembrane region" description="Helical" evidence="6">
    <location>
        <begin position="185"/>
        <end position="204"/>
    </location>
</feature>
<feature type="transmembrane region" description="Helical" evidence="6">
    <location>
        <begin position="40"/>
        <end position="61"/>
    </location>
</feature>
<evidence type="ECO:0000256" key="1">
    <source>
        <dbReference type="ARBA" id="ARBA00004651"/>
    </source>
</evidence>
<dbReference type="InterPro" id="IPR001123">
    <property type="entry name" value="LeuE-type"/>
</dbReference>
<dbReference type="GO" id="GO:0005886">
    <property type="term" value="C:plasma membrane"/>
    <property type="evidence" value="ECO:0007669"/>
    <property type="project" value="UniProtKB-SubCell"/>
</dbReference>
<evidence type="ECO:0000256" key="5">
    <source>
        <dbReference type="ARBA" id="ARBA00023136"/>
    </source>
</evidence>
<feature type="transmembrane region" description="Helical" evidence="6">
    <location>
        <begin position="6"/>
        <end position="28"/>
    </location>
</feature>
<reference evidence="7 8" key="1">
    <citation type="journal article" date="2017" name="ISME J.">
        <title>Energy and carbon metabolisms in a deep terrestrial subsurface fluid microbial community.</title>
        <authorList>
            <person name="Momper L."/>
            <person name="Jungbluth S.P."/>
            <person name="Lee M.D."/>
            <person name="Amend J.P."/>
        </authorList>
    </citation>
    <scope>NUCLEOTIDE SEQUENCE [LARGE SCALE GENOMIC DNA]</scope>
    <source>
        <strain evidence="7">SURF_5</strain>
    </source>
</reference>
<protein>
    <submittedName>
        <fullName evidence="7">LysE family translocator</fullName>
    </submittedName>
</protein>
<evidence type="ECO:0000256" key="6">
    <source>
        <dbReference type="SAM" id="Phobius"/>
    </source>
</evidence>
<accession>A0A3A4MVM4</accession>
<dbReference type="PANTHER" id="PTHR30086">
    <property type="entry name" value="ARGININE EXPORTER PROTEIN ARGO"/>
    <property type="match status" value="1"/>
</dbReference>